<evidence type="ECO:0000313" key="2">
    <source>
        <dbReference type="EMBL" id="ORZ06376.1"/>
    </source>
</evidence>
<proteinExistence type="predicted"/>
<reference evidence="2 3" key="1">
    <citation type="submission" date="2016-07" db="EMBL/GenBank/DDBJ databases">
        <title>Pervasive Adenine N6-methylation of Active Genes in Fungi.</title>
        <authorList>
            <consortium name="DOE Joint Genome Institute"/>
            <person name="Mondo S.J."/>
            <person name="Dannebaum R.O."/>
            <person name="Kuo R.C."/>
            <person name="Labutti K."/>
            <person name="Haridas S."/>
            <person name="Kuo A."/>
            <person name="Salamov A."/>
            <person name="Ahrendt S.R."/>
            <person name="Lipzen A."/>
            <person name="Sullivan W."/>
            <person name="Andreopoulos W.B."/>
            <person name="Clum A."/>
            <person name="Lindquist E."/>
            <person name="Daum C."/>
            <person name="Ramamoorthy G.K."/>
            <person name="Gryganskyi A."/>
            <person name="Culley D."/>
            <person name="Magnuson J.K."/>
            <person name="James T.Y."/>
            <person name="O'Malley M.A."/>
            <person name="Stajich J.E."/>
            <person name="Spatafora J.W."/>
            <person name="Visel A."/>
            <person name="Grigoriev I.V."/>
        </authorList>
    </citation>
    <scope>NUCLEOTIDE SEQUENCE [LARGE SCALE GENOMIC DNA]</scope>
    <source>
        <strain evidence="2 3">NRRL 3116</strain>
    </source>
</reference>
<dbReference type="OrthoDB" id="2435556at2759"/>
<dbReference type="GeneID" id="33569952"/>
<feature type="compositionally biased region" description="Low complexity" evidence="1">
    <location>
        <begin position="152"/>
        <end position="184"/>
    </location>
</feature>
<keyword evidence="3" id="KW-1185">Reference proteome</keyword>
<protein>
    <recommendedName>
        <fullName evidence="4">Arrestin-like N-terminal domain-containing protein</fullName>
    </recommendedName>
</protein>
<dbReference type="InParanoid" id="A0A1Y2GBL1"/>
<feature type="compositionally biased region" description="Polar residues" evidence="1">
    <location>
        <begin position="142"/>
        <end position="151"/>
    </location>
</feature>
<accession>A0A1Y2GBL1</accession>
<feature type="region of interest" description="Disordered" evidence="1">
    <location>
        <begin position="286"/>
        <end position="330"/>
    </location>
</feature>
<evidence type="ECO:0000313" key="3">
    <source>
        <dbReference type="Proteomes" id="UP000193648"/>
    </source>
</evidence>
<organism evidence="2 3">
    <name type="scientific">Lobosporangium transversale</name>
    <dbReference type="NCBI Taxonomy" id="64571"/>
    <lineage>
        <taxon>Eukaryota</taxon>
        <taxon>Fungi</taxon>
        <taxon>Fungi incertae sedis</taxon>
        <taxon>Mucoromycota</taxon>
        <taxon>Mortierellomycotina</taxon>
        <taxon>Mortierellomycetes</taxon>
        <taxon>Mortierellales</taxon>
        <taxon>Mortierellaceae</taxon>
        <taxon>Lobosporangium</taxon>
    </lineage>
</organism>
<sequence>MHSQKEDLTARKKSLSIHIHTDYIGPHGMPLVYGSTLDRVGTIKGTVQFSSNYDCKGRDIQIIYEAWVESHWTTIEHKKPIHHHSRDVFGYQTWSFPLIHTKHNGSTVVAGVYEKEFEAILAHPMKDLYQVRKSVDSADSTFNTSSMHTAQSSPSRTSSSSSFSGLRSRLGRHAAPSGSASNPGSLLSLSISSPAARSILIGEENGLEVNRVLPSTSYSPDVKIRYTIRAVLQRPFPSLSNVEASQEIWVINSMRDASTATRFASSQGQQEPQQLHMLLPLQLKTPLPRPSTNLHRRLPPRPSASRSTSDVLINSLTPMPPTPYGAQQKLNNADRNNNYILYDGRYALNSKARVILYESFDN</sequence>
<dbReference type="EMBL" id="MCFF01000046">
    <property type="protein sequence ID" value="ORZ06376.1"/>
    <property type="molecule type" value="Genomic_DNA"/>
</dbReference>
<feature type="region of interest" description="Disordered" evidence="1">
    <location>
        <begin position="142"/>
        <end position="184"/>
    </location>
</feature>
<gene>
    <name evidence="2" type="ORF">BCR41DRAFT_389285</name>
</gene>
<name>A0A1Y2GBL1_9FUNG</name>
<dbReference type="AlphaFoldDB" id="A0A1Y2GBL1"/>
<evidence type="ECO:0008006" key="4">
    <source>
        <dbReference type="Google" id="ProtNLM"/>
    </source>
</evidence>
<comment type="caution">
    <text evidence="2">The sequence shown here is derived from an EMBL/GenBank/DDBJ whole genome shotgun (WGS) entry which is preliminary data.</text>
</comment>
<dbReference type="RefSeq" id="XP_021877539.1">
    <property type="nucleotide sequence ID" value="XM_022028109.1"/>
</dbReference>
<evidence type="ECO:0000256" key="1">
    <source>
        <dbReference type="SAM" id="MobiDB-lite"/>
    </source>
</evidence>
<dbReference type="Proteomes" id="UP000193648">
    <property type="component" value="Unassembled WGS sequence"/>
</dbReference>